<evidence type="ECO:0000256" key="2">
    <source>
        <dbReference type="ARBA" id="ARBA00004253"/>
    </source>
</evidence>
<dbReference type="GO" id="GO:0019478">
    <property type="term" value="P:D-amino acid catabolic process"/>
    <property type="evidence" value="ECO:0007669"/>
    <property type="project" value="TreeGrafter"/>
</dbReference>
<dbReference type="PANTHER" id="PTHR11530:SF11">
    <property type="entry name" value="D-ASPARTATE OXIDASE"/>
    <property type="match status" value="1"/>
</dbReference>
<keyword evidence="4" id="KW-0285">Flavoprotein</keyword>
<dbReference type="EMBL" id="NNAY01003751">
    <property type="protein sequence ID" value="OXU18906.1"/>
    <property type="molecule type" value="Genomic_DNA"/>
</dbReference>
<keyword evidence="10" id="KW-1185">Reference proteome</keyword>
<comment type="subcellular location">
    <subcellularLocation>
        <location evidence="2">Peroxisome matrix</location>
    </subcellularLocation>
</comment>
<dbReference type="InterPro" id="IPR006181">
    <property type="entry name" value="D-amino_acid_oxidase_CS"/>
</dbReference>
<evidence type="ECO:0000313" key="10">
    <source>
        <dbReference type="Proteomes" id="UP000215335"/>
    </source>
</evidence>
<evidence type="ECO:0000256" key="6">
    <source>
        <dbReference type="ARBA" id="ARBA00023002"/>
    </source>
</evidence>
<proteinExistence type="inferred from homology"/>
<dbReference type="PANTHER" id="PTHR11530">
    <property type="entry name" value="D-AMINO ACID OXIDASE"/>
    <property type="match status" value="1"/>
</dbReference>
<dbReference type="InterPro" id="IPR006076">
    <property type="entry name" value="FAD-dep_OxRdtase"/>
</dbReference>
<name>A0A232EKL9_9HYME</name>
<keyword evidence="6" id="KW-0560">Oxidoreductase</keyword>
<protein>
    <recommendedName>
        <fullName evidence="8">FAD dependent oxidoreductase domain-containing protein</fullName>
    </recommendedName>
</protein>
<comment type="cofactor">
    <cofactor evidence="1 7">
        <name>FAD</name>
        <dbReference type="ChEBI" id="CHEBI:57692"/>
    </cofactor>
</comment>
<gene>
    <name evidence="9" type="ORF">TSAR_001466</name>
</gene>
<evidence type="ECO:0000256" key="3">
    <source>
        <dbReference type="ARBA" id="ARBA00006730"/>
    </source>
</evidence>
<evidence type="ECO:0000313" key="9">
    <source>
        <dbReference type="EMBL" id="OXU18906.1"/>
    </source>
</evidence>
<dbReference type="Gene3D" id="3.30.9.10">
    <property type="entry name" value="D-Amino Acid Oxidase, subunit A, domain 2"/>
    <property type="match status" value="1"/>
</dbReference>
<reference evidence="9 10" key="1">
    <citation type="journal article" date="2017" name="Curr. Biol.">
        <title>The Evolution of Venom by Co-option of Single-Copy Genes.</title>
        <authorList>
            <person name="Martinson E.O."/>
            <person name="Mrinalini"/>
            <person name="Kelkar Y.D."/>
            <person name="Chang C.H."/>
            <person name="Werren J.H."/>
        </authorList>
    </citation>
    <scope>NUCLEOTIDE SEQUENCE [LARGE SCALE GENOMIC DNA]</scope>
    <source>
        <strain evidence="9 10">Alberta</strain>
        <tissue evidence="9">Whole body</tissue>
    </source>
</reference>
<dbReference type="GO" id="GO:0003884">
    <property type="term" value="F:D-amino-acid oxidase activity"/>
    <property type="evidence" value="ECO:0007669"/>
    <property type="project" value="InterPro"/>
</dbReference>
<feature type="domain" description="FAD dependent oxidoreductase" evidence="8">
    <location>
        <begin position="80"/>
        <end position="407"/>
    </location>
</feature>
<dbReference type="Gene3D" id="3.40.50.720">
    <property type="entry name" value="NAD(P)-binding Rossmann-like Domain"/>
    <property type="match status" value="1"/>
</dbReference>
<evidence type="ECO:0000259" key="8">
    <source>
        <dbReference type="Pfam" id="PF01266"/>
    </source>
</evidence>
<feature type="binding site" evidence="7">
    <location>
        <position position="305"/>
    </location>
    <ligand>
        <name>D-dopa</name>
        <dbReference type="ChEBI" id="CHEBI:149689"/>
    </ligand>
</feature>
<feature type="binding site" evidence="7">
    <location>
        <position position="391"/>
    </location>
    <ligand>
        <name>D-dopa</name>
        <dbReference type="ChEBI" id="CHEBI:149689"/>
    </ligand>
</feature>
<comment type="caution">
    <text evidence="9">The sequence shown here is derived from an EMBL/GenBank/DDBJ whole genome shotgun (WGS) entry which is preliminary data.</text>
</comment>
<feature type="binding site" evidence="7">
    <location>
        <begin position="390"/>
        <end position="395"/>
    </location>
    <ligand>
        <name>FAD</name>
        <dbReference type="ChEBI" id="CHEBI:57692"/>
    </ligand>
</feature>
<dbReference type="PROSITE" id="PS00677">
    <property type="entry name" value="DAO"/>
    <property type="match status" value="1"/>
</dbReference>
<accession>A0A232EKL9</accession>
<organism evidence="9 10">
    <name type="scientific">Trichomalopsis sarcophagae</name>
    <dbReference type="NCBI Taxonomy" id="543379"/>
    <lineage>
        <taxon>Eukaryota</taxon>
        <taxon>Metazoa</taxon>
        <taxon>Ecdysozoa</taxon>
        <taxon>Arthropoda</taxon>
        <taxon>Hexapoda</taxon>
        <taxon>Insecta</taxon>
        <taxon>Pterygota</taxon>
        <taxon>Neoptera</taxon>
        <taxon>Endopterygota</taxon>
        <taxon>Hymenoptera</taxon>
        <taxon>Apocrita</taxon>
        <taxon>Proctotrupomorpha</taxon>
        <taxon>Chalcidoidea</taxon>
        <taxon>Pteromalidae</taxon>
        <taxon>Pteromalinae</taxon>
        <taxon>Trichomalopsis</taxon>
    </lineage>
</organism>
<dbReference type="SUPFAM" id="SSF51971">
    <property type="entry name" value="Nucleotide-binding domain"/>
    <property type="match status" value="1"/>
</dbReference>
<dbReference type="STRING" id="543379.A0A232EKL9"/>
<evidence type="ECO:0000256" key="5">
    <source>
        <dbReference type="ARBA" id="ARBA00022827"/>
    </source>
</evidence>
<dbReference type="InterPro" id="IPR023209">
    <property type="entry name" value="DAO"/>
</dbReference>
<dbReference type="SUPFAM" id="SSF54373">
    <property type="entry name" value="FAD-linked reductases, C-terminal domain"/>
    <property type="match status" value="1"/>
</dbReference>
<dbReference type="Proteomes" id="UP000215335">
    <property type="component" value="Unassembled WGS sequence"/>
</dbReference>
<dbReference type="PIRSF" id="PIRSF000189">
    <property type="entry name" value="D-aa_oxidase"/>
    <property type="match status" value="1"/>
</dbReference>
<feature type="binding site" evidence="7">
    <location>
        <position position="360"/>
    </location>
    <ligand>
        <name>D-dopa</name>
        <dbReference type="ChEBI" id="CHEBI:149689"/>
    </ligand>
</feature>
<keyword evidence="5 7" id="KW-0274">FAD</keyword>
<dbReference type="Pfam" id="PF01266">
    <property type="entry name" value="DAO"/>
    <property type="match status" value="1"/>
</dbReference>
<dbReference type="OrthoDB" id="2015447at2759"/>
<sequence>MDDPYESAKLASRLREGGGRRRFVGRKIARDGTKQLIECCAQTQADVFATSIGYGSHKCCAKNSTTDCSSYKQKLILKMRIAVVGAGVIGITTAVAVKEAFPSTELTVFSEAFSPETTGDGSAGLWTPYIIANTDEQKILRWSQATHKWLESFWKSEMASDVGVSLVPSYRLTSSSEGLPVPVWSDVVYGCSKLNKKQLERLSKTNEKNYTAGYHYITYTCEPTKMLPFLMKKLRSMNVSIVKTKIKDLKKLKEQGFDVVINCSGIGSRELCFDKSVIPIRGQVTRVKAPWMFETFLEEDDEGNYVIPNMESVVLGGTHQENDFSVYVCPNDLKFILNGCKRLYPSLDNAEVLKKWVGLRPGRDEVRLELENVRTEAGQDLTIVHNYGHGGCGITLSWGCAMDVVEMLRQHLKTKNSSKL</sequence>
<dbReference type="GO" id="GO:0005782">
    <property type="term" value="C:peroxisomal matrix"/>
    <property type="evidence" value="ECO:0007669"/>
    <property type="project" value="UniProtKB-SubCell"/>
</dbReference>
<evidence type="ECO:0000256" key="7">
    <source>
        <dbReference type="PIRSR" id="PIRSR000189-1"/>
    </source>
</evidence>
<evidence type="ECO:0000256" key="4">
    <source>
        <dbReference type="ARBA" id="ARBA00022630"/>
    </source>
</evidence>
<evidence type="ECO:0000256" key="1">
    <source>
        <dbReference type="ARBA" id="ARBA00001974"/>
    </source>
</evidence>
<dbReference type="GO" id="GO:0071949">
    <property type="term" value="F:FAD binding"/>
    <property type="evidence" value="ECO:0007669"/>
    <property type="project" value="InterPro"/>
</dbReference>
<comment type="similarity">
    <text evidence="3">Belongs to the DAMOX/DASOX family.</text>
</comment>
<dbReference type="AlphaFoldDB" id="A0A232EKL9"/>
<feature type="binding site" evidence="7">
    <location>
        <begin position="123"/>
        <end position="125"/>
    </location>
    <ligand>
        <name>FAD</name>
        <dbReference type="ChEBI" id="CHEBI:57692"/>
    </ligand>
</feature>